<evidence type="ECO:0000313" key="3">
    <source>
        <dbReference type="Proteomes" id="UP000324022"/>
    </source>
</evidence>
<evidence type="ECO:0000313" key="2">
    <source>
        <dbReference type="EMBL" id="SPO23476.1"/>
    </source>
</evidence>
<organism evidence="2 3">
    <name type="scientific">Ustilago trichophora</name>
    <dbReference type="NCBI Taxonomy" id="86804"/>
    <lineage>
        <taxon>Eukaryota</taxon>
        <taxon>Fungi</taxon>
        <taxon>Dikarya</taxon>
        <taxon>Basidiomycota</taxon>
        <taxon>Ustilaginomycotina</taxon>
        <taxon>Ustilaginomycetes</taxon>
        <taxon>Ustilaginales</taxon>
        <taxon>Ustilaginaceae</taxon>
        <taxon>Ustilago</taxon>
    </lineage>
</organism>
<reference evidence="2 3" key="1">
    <citation type="submission" date="2018-03" db="EMBL/GenBank/DDBJ databases">
        <authorList>
            <person name="Guldener U."/>
        </authorList>
    </citation>
    <scope>NUCLEOTIDE SEQUENCE [LARGE SCALE GENOMIC DNA]</scope>
    <source>
        <strain evidence="2 3">NBRC100155</strain>
    </source>
</reference>
<sequence>MAREPYDTRSSRKRKAFQAHNGLISPASTAGLPVPPPEQGSSRRTAAVEKACQTDNATSNEDAENMSLHDKVLGLERKVKALIYHENLKDKYSEHIDMIIQVLKNNYKNQKDLEARMDALQAGVSKPMSSEHSAQLHPQASIPALGANHSASPADQPSPLMVVKLSAIWLCQSIEDLITSDVRQSNWPQRILKKLAERTECSYNDFRKEYPFRLSPWPTFCSNFRKHFVEPCSAELVTALLTKIRLNDGDLENFIEMFRMLMYSAPVDETSDESFRTKFLSKLPREMFADFITEELARPTGNMEELFRKARLHRSVVLQRERHVAIDNSRSPYDA</sequence>
<name>A0A5C3E1U8_9BASI</name>
<evidence type="ECO:0000256" key="1">
    <source>
        <dbReference type="SAM" id="MobiDB-lite"/>
    </source>
</evidence>
<dbReference type="AlphaFoldDB" id="A0A5C3E1U8"/>
<gene>
    <name evidence="2" type="ORF">UTRI_02155</name>
</gene>
<evidence type="ECO:0008006" key="4">
    <source>
        <dbReference type="Google" id="ProtNLM"/>
    </source>
</evidence>
<protein>
    <recommendedName>
        <fullName evidence="4">Retrotransposon gag domain-containing protein</fullName>
    </recommendedName>
</protein>
<keyword evidence="3" id="KW-1185">Reference proteome</keyword>
<feature type="compositionally biased region" description="Basic and acidic residues" evidence="1">
    <location>
        <begin position="1"/>
        <end position="10"/>
    </location>
</feature>
<accession>A0A5C3E1U8</accession>
<dbReference type="EMBL" id="OOIN01000005">
    <property type="protein sequence ID" value="SPO23476.1"/>
    <property type="molecule type" value="Genomic_DNA"/>
</dbReference>
<proteinExistence type="predicted"/>
<feature type="region of interest" description="Disordered" evidence="1">
    <location>
        <begin position="1"/>
        <end position="45"/>
    </location>
</feature>
<dbReference type="Proteomes" id="UP000324022">
    <property type="component" value="Unassembled WGS sequence"/>
</dbReference>